<dbReference type="KEGG" id="deo:CAY53_03370"/>
<keyword evidence="1" id="KW-1133">Transmembrane helix</keyword>
<proteinExistence type="predicted"/>
<protein>
    <submittedName>
        <fullName evidence="2">Uncharacterized protein</fullName>
    </submittedName>
</protein>
<keyword evidence="1" id="KW-0472">Membrane</keyword>
<organism evidence="2 3">
    <name type="scientific">Desulfobulbus oralis</name>
    <dbReference type="NCBI Taxonomy" id="1986146"/>
    <lineage>
        <taxon>Bacteria</taxon>
        <taxon>Pseudomonadati</taxon>
        <taxon>Thermodesulfobacteriota</taxon>
        <taxon>Desulfobulbia</taxon>
        <taxon>Desulfobulbales</taxon>
        <taxon>Desulfobulbaceae</taxon>
        <taxon>Desulfobulbus</taxon>
    </lineage>
</organism>
<keyword evidence="3" id="KW-1185">Reference proteome</keyword>
<dbReference type="EMBL" id="CP021255">
    <property type="protein sequence ID" value="AVD70642.1"/>
    <property type="molecule type" value="Genomic_DNA"/>
</dbReference>
<dbReference type="AlphaFoldDB" id="A0A2L1GLU7"/>
<accession>A0A2L1GLU7</accession>
<name>A0A2L1GLU7_9BACT</name>
<keyword evidence="1" id="KW-0812">Transmembrane</keyword>
<dbReference type="Proteomes" id="UP000239867">
    <property type="component" value="Chromosome"/>
</dbReference>
<evidence type="ECO:0000256" key="1">
    <source>
        <dbReference type="SAM" id="Phobius"/>
    </source>
</evidence>
<evidence type="ECO:0000313" key="3">
    <source>
        <dbReference type="Proteomes" id="UP000239867"/>
    </source>
</evidence>
<feature type="transmembrane region" description="Helical" evidence="1">
    <location>
        <begin position="31"/>
        <end position="54"/>
    </location>
</feature>
<gene>
    <name evidence="2" type="ORF">CAY53_03370</name>
</gene>
<sequence>MRVTILAETIGATCGLGHALAIARTNLDTAALYALALVSMLLVGVLEAALLLLTRHNTSQRKAR</sequence>
<evidence type="ECO:0000313" key="2">
    <source>
        <dbReference type="EMBL" id="AVD70642.1"/>
    </source>
</evidence>
<reference evidence="2 3" key="1">
    <citation type="journal article" date="2018" name="MBio">
        <title>Insights into the evolution of host association through the isolation and characterization of a novel human periodontal pathobiont, Desulfobulbus oralis.</title>
        <authorList>
            <person name="Cross K.L."/>
            <person name="Chirania P."/>
            <person name="Xiong W."/>
            <person name="Beall C.J."/>
            <person name="Elkins J.G."/>
            <person name="Giannone R.J."/>
            <person name="Griffen A.L."/>
            <person name="Guss A.M."/>
            <person name="Hettich R.L."/>
            <person name="Joshi S.S."/>
            <person name="Mokrzan E.M."/>
            <person name="Martin R.K."/>
            <person name="Zhulin I.B."/>
            <person name="Leys E.J."/>
            <person name="Podar M."/>
        </authorList>
    </citation>
    <scope>NUCLEOTIDE SEQUENCE [LARGE SCALE GENOMIC DNA]</scope>
    <source>
        <strain evidence="2 3">ORNL</strain>
    </source>
</reference>